<evidence type="ECO:0000256" key="2">
    <source>
        <dbReference type="ARBA" id="ARBA00005300"/>
    </source>
</evidence>
<dbReference type="PROSITE" id="PS50879">
    <property type="entry name" value="RNASE_H_1"/>
    <property type="match status" value="1"/>
</dbReference>
<dbReference type="PANTHER" id="PTHR10642">
    <property type="entry name" value="RIBONUCLEASE H1"/>
    <property type="match status" value="1"/>
</dbReference>
<accession>A0ABN7AT52</accession>
<dbReference type="EMBL" id="AP028912">
    <property type="protein sequence ID" value="BES93577.1"/>
    <property type="molecule type" value="Genomic_DNA"/>
</dbReference>
<keyword evidence="7" id="KW-1185">Reference proteome</keyword>
<organism evidence="6 7">
    <name type="scientific">Nesidiocoris tenuis</name>
    <dbReference type="NCBI Taxonomy" id="355587"/>
    <lineage>
        <taxon>Eukaryota</taxon>
        <taxon>Metazoa</taxon>
        <taxon>Ecdysozoa</taxon>
        <taxon>Arthropoda</taxon>
        <taxon>Hexapoda</taxon>
        <taxon>Insecta</taxon>
        <taxon>Pterygota</taxon>
        <taxon>Neoptera</taxon>
        <taxon>Paraneoptera</taxon>
        <taxon>Hemiptera</taxon>
        <taxon>Heteroptera</taxon>
        <taxon>Panheteroptera</taxon>
        <taxon>Cimicomorpha</taxon>
        <taxon>Miridae</taxon>
        <taxon>Dicyphina</taxon>
        <taxon>Nesidiocoris</taxon>
    </lineage>
</organism>
<dbReference type="SUPFAM" id="SSF55658">
    <property type="entry name" value="L9 N-domain-like"/>
    <property type="match status" value="1"/>
</dbReference>
<gene>
    <name evidence="6" type="ORF">NTJ_06386</name>
</gene>
<evidence type="ECO:0000256" key="4">
    <source>
        <dbReference type="PIRNR" id="PIRNR036852"/>
    </source>
</evidence>
<dbReference type="Proteomes" id="UP001307889">
    <property type="component" value="Chromosome 4"/>
</dbReference>
<comment type="cofactor">
    <cofactor evidence="1 4">
        <name>Mg(2+)</name>
        <dbReference type="ChEBI" id="CHEBI:18420"/>
    </cofactor>
</comment>
<keyword evidence="4" id="KW-0540">Nuclease</keyword>
<evidence type="ECO:0000313" key="6">
    <source>
        <dbReference type="EMBL" id="BES93577.1"/>
    </source>
</evidence>
<feature type="domain" description="RNase H type-1" evidence="5">
    <location>
        <begin position="184"/>
        <end position="331"/>
    </location>
</feature>
<dbReference type="Pfam" id="PF01693">
    <property type="entry name" value="Cauli_VI"/>
    <property type="match status" value="1"/>
</dbReference>
<dbReference type="InterPro" id="IPR037056">
    <property type="entry name" value="RNase_H1_N_sf"/>
</dbReference>
<protein>
    <recommendedName>
        <fullName evidence="4">Ribonuclease H1</fullName>
        <shortName evidence="4">RNase H1</shortName>
        <ecNumber evidence="4">3.1.26.4</ecNumber>
    </recommendedName>
</protein>
<dbReference type="EC" id="3.1.26.4" evidence="4"/>
<dbReference type="PIRSF" id="PIRSF036852">
    <property type="entry name" value="Ribonuclease_H1_euk"/>
    <property type="match status" value="1"/>
</dbReference>
<dbReference type="Gene3D" id="3.30.420.10">
    <property type="entry name" value="Ribonuclease H-like superfamily/Ribonuclease H"/>
    <property type="match status" value="1"/>
</dbReference>
<keyword evidence="3 4" id="KW-0460">Magnesium</keyword>
<keyword evidence="4" id="KW-0378">Hydrolase</keyword>
<dbReference type="PANTHER" id="PTHR10642:SF31">
    <property type="entry name" value="RIBONUCLEASE H1"/>
    <property type="match status" value="1"/>
</dbReference>
<comment type="similarity">
    <text evidence="2 4">Belongs to the RNase H family.</text>
</comment>
<reference evidence="6 7" key="1">
    <citation type="submission" date="2023-09" db="EMBL/GenBank/DDBJ databases">
        <title>Nesidiocoris tenuis whole genome shotgun sequence.</title>
        <authorList>
            <person name="Shibata T."/>
            <person name="Shimoda M."/>
            <person name="Kobayashi T."/>
            <person name="Uehara T."/>
        </authorList>
    </citation>
    <scope>NUCLEOTIDE SEQUENCE [LARGE SCALE GENOMIC DNA]</scope>
    <source>
        <strain evidence="6 7">Japan</strain>
    </source>
</reference>
<proteinExistence type="inferred from homology"/>
<dbReference type="SUPFAM" id="SSF53098">
    <property type="entry name" value="Ribonuclease H-like"/>
    <property type="match status" value="1"/>
</dbReference>
<dbReference type="Pfam" id="PF00075">
    <property type="entry name" value="RNase_H"/>
    <property type="match status" value="1"/>
</dbReference>
<dbReference type="InterPro" id="IPR002156">
    <property type="entry name" value="RNaseH_domain"/>
</dbReference>
<evidence type="ECO:0000256" key="1">
    <source>
        <dbReference type="ARBA" id="ARBA00001946"/>
    </source>
</evidence>
<dbReference type="InterPro" id="IPR036397">
    <property type="entry name" value="RNaseH_sf"/>
</dbReference>
<name>A0ABN7AT52_9HEMI</name>
<comment type="catalytic activity">
    <reaction evidence="4">
        <text>Endonucleolytic cleavage to 5'-phosphomonoester.</text>
        <dbReference type="EC" id="3.1.26.4"/>
    </reaction>
</comment>
<evidence type="ECO:0000259" key="5">
    <source>
        <dbReference type="PROSITE" id="PS50879"/>
    </source>
</evidence>
<sequence length="358" mass="39066">MPFYAVALGHTPGVYDSWGECCTQITGFKGAKFKKFATVKEAEAFIAQVGSGCKTGGNTNERTAKVAKRARQDADETDWPGHFTHFMAENLSPPNLMRVDQVSPSDTQLYNISARLTAMESKLNNYIDKTTKTFEKLTSRIVSLEKLVASKTGAVPPAVADVTMDTVENPSVANVGISSFHWKDDKTVSVYTDGACSSNGRSEAKAGIGVWFSHNHPLNVSAPVKGAPTNNTAEIQAARIAITQAASAGIKNLAIHTDSKFVIDCITKWIHRWKKNGWKLSTGGPVKNKVELLKLDEAIQSLDSVQWIHVRGHCGNLGNEMADRLARDGAEKYDSTIRYADHVDGEDDDNEMESETDD</sequence>
<comment type="function">
    <text evidence="4">Endonuclease that specifically degrades the RNA of RNA-DNA hybrids.</text>
</comment>
<dbReference type="CDD" id="cd09280">
    <property type="entry name" value="RNase_HI_eukaryote_like"/>
    <property type="match status" value="1"/>
</dbReference>
<dbReference type="Gene3D" id="3.40.970.10">
    <property type="entry name" value="Ribonuclease H1, N-terminal domain"/>
    <property type="match status" value="1"/>
</dbReference>
<dbReference type="InterPro" id="IPR011320">
    <property type="entry name" value="RNase_H1_N"/>
</dbReference>
<dbReference type="InterPro" id="IPR017067">
    <property type="entry name" value="RNase_H1_euk"/>
</dbReference>
<dbReference type="InterPro" id="IPR009027">
    <property type="entry name" value="Ribosomal_bL9/RNase_H1_N"/>
</dbReference>
<dbReference type="InterPro" id="IPR012337">
    <property type="entry name" value="RNaseH-like_sf"/>
</dbReference>
<evidence type="ECO:0000256" key="3">
    <source>
        <dbReference type="ARBA" id="ARBA00022842"/>
    </source>
</evidence>
<dbReference type="InterPro" id="IPR050092">
    <property type="entry name" value="RNase_H"/>
</dbReference>
<keyword evidence="4" id="KW-0255">Endonuclease</keyword>
<keyword evidence="4" id="KW-0479">Metal-binding</keyword>
<evidence type="ECO:0000313" key="7">
    <source>
        <dbReference type="Proteomes" id="UP001307889"/>
    </source>
</evidence>